<dbReference type="GO" id="GO:0033743">
    <property type="term" value="F:peptide-methionine (R)-S-oxide reductase activity"/>
    <property type="evidence" value="ECO:0007669"/>
    <property type="project" value="UniProtKB-UniRule"/>
</dbReference>
<comment type="cofactor">
    <cofactor evidence="6">
        <name>Zn(2+)</name>
        <dbReference type="ChEBI" id="CHEBI:29105"/>
    </cofactor>
    <text evidence="6">Binds 1 zinc ion per subunit. The zinc ion is important for the structural integrity of the protein.</text>
</comment>
<evidence type="ECO:0000313" key="8">
    <source>
        <dbReference type="EMBL" id="PEN13936.1"/>
    </source>
</evidence>
<dbReference type="FunFam" id="2.170.150.20:FF:000001">
    <property type="entry name" value="Peptide methionine sulfoxide reductase MsrB"/>
    <property type="match status" value="1"/>
</dbReference>
<dbReference type="EC" id="1.8.4.12" evidence="6"/>
<sequence>MAKAPKARDAKDLKQRLTDQQYHVTQEAGTERAFTGKYWDHKEDGTYACVVCGTELFDSDTKFESGSGWPSFYDVVAEGNVELRQDNSLGMQRTEVVCGECGAHLGHLFNDGPNPTGKRYCINSAALNFEDEDDRDE</sequence>
<evidence type="ECO:0000256" key="6">
    <source>
        <dbReference type="HAMAP-Rule" id="MF_01400"/>
    </source>
</evidence>
<dbReference type="Proteomes" id="UP000220102">
    <property type="component" value="Unassembled WGS sequence"/>
</dbReference>
<evidence type="ECO:0000256" key="5">
    <source>
        <dbReference type="ARBA" id="ARBA00048488"/>
    </source>
</evidence>
<dbReference type="HAMAP" id="MF_01400">
    <property type="entry name" value="MsrB"/>
    <property type="match status" value="1"/>
</dbReference>
<protein>
    <recommendedName>
        <fullName evidence="6">Peptide methionine sulfoxide reductase MsrB</fullName>
        <ecNumber evidence="6">1.8.4.12</ecNumber>
    </recommendedName>
    <alternativeName>
        <fullName evidence="6">Peptide-methionine (R)-S-oxide reductase</fullName>
    </alternativeName>
</protein>
<dbReference type="PROSITE" id="PS51790">
    <property type="entry name" value="MSRB"/>
    <property type="match status" value="1"/>
</dbReference>
<keyword evidence="4 6" id="KW-0560">Oxidoreductase</keyword>
<accession>A0A2A8CZ55</accession>
<feature type="binding site" evidence="6">
    <location>
        <position position="49"/>
    </location>
    <ligand>
        <name>Zn(2+)</name>
        <dbReference type="ChEBI" id="CHEBI:29105"/>
    </ligand>
</feature>
<dbReference type="GO" id="GO:0008270">
    <property type="term" value="F:zinc ion binding"/>
    <property type="evidence" value="ECO:0007669"/>
    <property type="project" value="UniProtKB-UniRule"/>
</dbReference>
<dbReference type="NCBIfam" id="TIGR00357">
    <property type="entry name" value="peptide-methionine (R)-S-oxide reductase MsrB"/>
    <property type="match status" value="1"/>
</dbReference>
<dbReference type="AlphaFoldDB" id="A0A2A8CZ55"/>
<keyword evidence="2 6" id="KW-0479">Metal-binding</keyword>
<dbReference type="EMBL" id="PDEQ01000003">
    <property type="protein sequence ID" value="PEN13936.1"/>
    <property type="molecule type" value="Genomic_DNA"/>
</dbReference>
<feature type="domain" description="MsrB" evidence="7">
    <location>
        <begin position="10"/>
        <end position="132"/>
    </location>
</feature>
<feature type="binding site" evidence="6">
    <location>
        <position position="101"/>
    </location>
    <ligand>
        <name>Zn(2+)</name>
        <dbReference type="ChEBI" id="CHEBI:29105"/>
    </ligand>
</feature>
<proteinExistence type="inferred from homology"/>
<feature type="binding site" evidence="6">
    <location>
        <position position="52"/>
    </location>
    <ligand>
        <name>Zn(2+)</name>
        <dbReference type="ChEBI" id="CHEBI:29105"/>
    </ligand>
</feature>
<comment type="catalytic activity">
    <reaction evidence="5 6">
        <text>L-methionyl-[protein] + [thioredoxin]-disulfide + H2O = L-methionyl-(R)-S-oxide-[protein] + [thioredoxin]-dithiol</text>
        <dbReference type="Rhea" id="RHEA:24164"/>
        <dbReference type="Rhea" id="RHEA-COMP:10698"/>
        <dbReference type="Rhea" id="RHEA-COMP:10700"/>
        <dbReference type="Rhea" id="RHEA-COMP:12313"/>
        <dbReference type="Rhea" id="RHEA-COMP:12314"/>
        <dbReference type="ChEBI" id="CHEBI:15377"/>
        <dbReference type="ChEBI" id="CHEBI:16044"/>
        <dbReference type="ChEBI" id="CHEBI:29950"/>
        <dbReference type="ChEBI" id="CHEBI:45764"/>
        <dbReference type="ChEBI" id="CHEBI:50058"/>
        <dbReference type="EC" id="1.8.4.12"/>
    </reaction>
</comment>
<dbReference type="OrthoDB" id="4174719at2"/>
<dbReference type="PANTHER" id="PTHR10173:SF52">
    <property type="entry name" value="METHIONINE-R-SULFOXIDE REDUCTASE B1"/>
    <property type="match status" value="1"/>
</dbReference>
<dbReference type="GO" id="GO:0006979">
    <property type="term" value="P:response to oxidative stress"/>
    <property type="evidence" value="ECO:0007669"/>
    <property type="project" value="InterPro"/>
</dbReference>
<dbReference type="Gene3D" id="2.170.150.20">
    <property type="entry name" value="Peptide methionine sulfoxide reductase"/>
    <property type="match status" value="1"/>
</dbReference>
<evidence type="ECO:0000256" key="3">
    <source>
        <dbReference type="ARBA" id="ARBA00022833"/>
    </source>
</evidence>
<gene>
    <name evidence="6 8" type="primary">msrB</name>
    <name evidence="8" type="ORF">CRI94_07730</name>
</gene>
<keyword evidence="9" id="KW-1185">Reference proteome</keyword>
<feature type="active site" description="Nucleophile" evidence="6">
    <location>
        <position position="121"/>
    </location>
</feature>
<evidence type="ECO:0000256" key="2">
    <source>
        <dbReference type="ARBA" id="ARBA00022723"/>
    </source>
</evidence>
<dbReference type="Pfam" id="PF01641">
    <property type="entry name" value="SelR"/>
    <property type="match status" value="1"/>
</dbReference>
<dbReference type="RefSeq" id="WP_098075098.1">
    <property type="nucleotide sequence ID" value="NZ_PDEQ01000003.1"/>
</dbReference>
<dbReference type="GO" id="GO:0005737">
    <property type="term" value="C:cytoplasm"/>
    <property type="evidence" value="ECO:0007669"/>
    <property type="project" value="TreeGrafter"/>
</dbReference>
<comment type="similarity">
    <text evidence="1 6">Belongs to the MsrB Met sulfoxide reductase family.</text>
</comment>
<evidence type="ECO:0000259" key="7">
    <source>
        <dbReference type="PROSITE" id="PS51790"/>
    </source>
</evidence>
<evidence type="ECO:0000256" key="1">
    <source>
        <dbReference type="ARBA" id="ARBA00007174"/>
    </source>
</evidence>
<dbReference type="InterPro" id="IPR028427">
    <property type="entry name" value="Met_Sox_Rdtase_MsrB"/>
</dbReference>
<comment type="caution">
    <text evidence="8">The sequence shown here is derived from an EMBL/GenBank/DDBJ whole genome shotgun (WGS) entry which is preliminary data.</text>
</comment>
<dbReference type="InterPro" id="IPR002579">
    <property type="entry name" value="Met_Sox_Rdtase_MsrB_dom"/>
</dbReference>
<evidence type="ECO:0000256" key="4">
    <source>
        <dbReference type="ARBA" id="ARBA00023002"/>
    </source>
</evidence>
<dbReference type="InterPro" id="IPR011057">
    <property type="entry name" value="Mss4-like_sf"/>
</dbReference>
<feature type="binding site" evidence="6">
    <location>
        <position position="98"/>
    </location>
    <ligand>
        <name>Zn(2+)</name>
        <dbReference type="ChEBI" id="CHEBI:29105"/>
    </ligand>
</feature>
<dbReference type="PANTHER" id="PTHR10173">
    <property type="entry name" value="METHIONINE SULFOXIDE REDUCTASE"/>
    <property type="match status" value="1"/>
</dbReference>
<evidence type="ECO:0000313" key="9">
    <source>
        <dbReference type="Proteomes" id="UP000220102"/>
    </source>
</evidence>
<keyword evidence="3 6" id="KW-0862">Zinc</keyword>
<dbReference type="GO" id="GO:0030091">
    <property type="term" value="P:protein repair"/>
    <property type="evidence" value="ECO:0007669"/>
    <property type="project" value="InterPro"/>
</dbReference>
<organism evidence="8 9">
    <name type="scientific">Longibacter salinarum</name>
    <dbReference type="NCBI Taxonomy" id="1850348"/>
    <lineage>
        <taxon>Bacteria</taxon>
        <taxon>Pseudomonadati</taxon>
        <taxon>Rhodothermota</taxon>
        <taxon>Rhodothermia</taxon>
        <taxon>Rhodothermales</taxon>
        <taxon>Salisaetaceae</taxon>
        <taxon>Longibacter</taxon>
    </lineage>
</organism>
<name>A0A2A8CZ55_9BACT</name>
<dbReference type="SUPFAM" id="SSF51316">
    <property type="entry name" value="Mss4-like"/>
    <property type="match status" value="1"/>
</dbReference>
<reference evidence="8 9" key="1">
    <citation type="submission" date="2017-10" db="EMBL/GenBank/DDBJ databases">
        <title>Draft genome of Longibacter Salinarum.</title>
        <authorList>
            <person name="Goh K.M."/>
            <person name="Shamsir M.S."/>
            <person name="Lim S.W."/>
        </authorList>
    </citation>
    <scope>NUCLEOTIDE SEQUENCE [LARGE SCALE GENOMIC DNA]</scope>
    <source>
        <strain evidence="8 9">KCTC 52045</strain>
    </source>
</reference>